<protein>
    <submittedName>
        <fullName evidence="4">Response regulator</fullName>
    </submittedName>
</protein>
<sequence>MSSKYKVHIVEDDRTTRRLLENVTSMLGYDVRSYEDGQEAWNSFELERPQIVISDWKIPEIDGLELCRRLRESMKESYTYFVLVSAQKRSKPNLEAAINAGVDDFLKKPIGSDDIWNRLRVAERILNFNHQVRRLESLIPICCYCKKVRNDGDLWEQIEQYVNERTGADFTHSICPTCMDTHVRPQMESYKKSLKDKQRASTD</sequence>
<dbReference type="PROSITE" id="PS50110">
    <property type="entry name" value="RESPONSE_REGULATORY"/>
    <property type="match status" value="1"/>
</dbReference>
<dbReference type="EMBL" id="JACHVC010000012">
    <property type="protein sequence ID" value="MBC2607005.1"/>
    <property type="molecule type" value="Genomic_DNA"/>
</dbReference>
<accession>A0A7X1B9X2</accession>
<gene>
    <name evidence="4" type="ORF">H5P27_13205</name>
</gene>
<dbReference type="Pfam" id="PF00072">
    <property type="entry name" value="Response_reg"/>
    <property type="match status" value="1"/>
</dbReference>
<comment type="caution">
    <text evidence="4">The sequence shown here is derived from an EMBL/GenBank/DDBJ whole genome shotgun (WGS) entry which is preliminary data.</text>
</comment>
<dbReference type="InterPro" id="IPR011006">
    <property type="entry name" value="CheY-like_superfamily"/>
</dbReference>
<evidence type="ECO:0000259" key="3">
    <source>
        <dbReference type="PROSITE" id="PS50110"/>
    </source>
</evidence>
<keyword evidence="5" id="KW-1185">Reference proteome</keyword>
<dbReference type="InterPro" id="IPR050595">
    <property type="entry name" value="Bact_response_regulator"/>
</dbReference>
<feature type="modified residue" description="4-aspartylphosphate" evidence="2">
    <location>
        <position position="55"/>
    </location>
</feature>
<evidence type="ECO:0000313" key="5">
    <source>
        <dbReference type="Proteomes" id="UP000526501"/>
    </source>
</evidence>
<dbReference type="RefSeq" id="WP_185660870.1">
    <property type="nucleotide sequence ID" value="NZ_CAWPOO010000012.1"/>
</dbReference>
<organism evidence="4 5">
    <name type="scientific">Pelagicoccus albus</name>
    <dbReference type="NCBI Taxonomy" id="415222"/>
    <lineage>
        <taxon>Bacteria</taxon>
        <taxon>Pseudomonadati</taxon>
        <taxon>Verrucomicrobiota</taxon>
        <taxon>Opitutia</taxon>
        <taxon>Puniceicoccales</taxon>
        <taxon>Pelagicoccaceae</taxon>
        <taxon>Pelagicoccus</taxon>
    </lineage>
</organism>
<evidence type="ECO:0000256" key="1">
    <source>
        <dbReference type="ARBA" id="ARBA00022553"/>
    </source>
</evidence>
<evidence type="ECO:0000313" key="4">
    <source>
        <dbReference type="EMBL" id="MBC2607005.1"/>
    </source>
</evidence>
<keyword evidence="1 2" id="KW-0597">Phosphoprotein</keyword>
<reference evidence="4 5" key="1">
    <citation type="submission" date="2020-07" db="EMBL/GenBank/DDBJ databases">
        <authorList>
            <person name="Feng X."/>
        </authorList>
    </citation>
    <scope>NUCLEOTIDE SEQUENCE [LARGE SCALE GENOMIC DNA]</scope>
    <source>
        <strain evidence="4 5">JCM23202</strain>
    </source>
</reference>
<dbReference type="GO" id="GO:0000160">
    <property type="term" value="P:phosphorelay signal transduction system"/>
    <property type="evidence" value="ECO:0007669"/>
    <property type="project" value="InterPro"/>
</dbReference>
<dbReference type="AlphaFoldDB" id="A0A7X1B9X2"/>
<proteinExistence type="predicted"/>
<dbReference type="InterPro" id="IPR001789">
    <property type="entry name" value="Sig_transdc_resp-reg_receiver"/>
</dbReference>
<name>A0A7X1B9X2_9BACT</name>
<dbReference type="Proteomes" id="UP000526501">
    <property type="component" value="Unassembled WGS sequence"/>
</dbReference>
<dbReference type="SUPFAM" id="SSF52172">
    <property type="entry name" value="CheY-like"/>
    <property type="match status" value="1"/>
</dbReference>
<dbReference type="SMART" id="SM00448">
    <property type="entry name" value="REC"/>
    <property type="match status" value="1"/>
</dbReference>
<dbReference type="Gene3D" id="3.40.50.2300">
    <property type="match status" value="1"/>
</dbReference>
<dbReference type="CDD" id="cd17574">
    <property type="entry name" value="REC_OmpR"/>
    <property type="match status" value="1"/>
</dbReference>
<dbReference type="PANTHER" id="PTHR44591:SF3">
    <property type="entry name" value="RESPONSE REGULATORY DOMAIN-CONTAINING PROTEIN"/>
    <property type="match status" value="1"/>
</dbReference>
<feature type="domain" description="Response regulatory" evidence="3">
    <location>
        <begin position="6"/>
        <end position="123"/>
    </location>
</feature>
<dbReference type="PANTHER" id="PTHR44591">
    <property type="entry name" value="STRESS RESPONSE REGULATOR PROTEIN 1"/>
    <property type="match status" value="1"/>
</dbReference>
<evidence type="ECO:0000256" key="2">
    <source>
        <dbReference type="PROSITE-ProRule" id="PRU00169"/>
    </source>
</evidence>